<dbReference type="PANTHER" id="PTHR11909">
    <property type="entry name" value="CASEIN KINASE-RELATED"/>
    <property type="match status" value="1"/>
</dbReference>
<feature type="region of interest" description="Disordered" evidence="1">
    <location>
        <begin position="172"/>
        <end position="257"/>
    </location>
</feature>
<dbReference type="Proteomes" id="UP001212997">
    <property type="component" value="Unassembled WGS sequence"/>
</dbReference>
<dbReference type="PROSITE" id="PS50011">
    <property type="entry name" value="PROTEIN_KINASE_DOM"/>
    <property type="match status" value="1"/>
</dbReference>
<reference evidence="3" key="1">
    <citation type="submission" date="2022-07" db="EMBL/GenBank/DDBJ databases">
        <title>Genome Sequence of Physisporinus lineatus.</title>
        <authorList>
            <person name="Buettner E."/>
        </authorList>
    </citation>
    <scope>NUCLEOTIDE SEQUENCE</scope>
    <source>
        <strain evidence="3">VT162</strain>
    </source>
</reference>
<feature type="domain" description="Protein kinase" evidence="2">
    <location>
        <begin position="1"/>
        <end position="155"/>
    </location>
</feature>
<dbReference type="SUPFAM" id="SSF56112">
    <property type="entry name" value="Protein kinase-like (PK-like)"/>
    <property type="match status" value="1"/>
</dbReference>
<dbReference type="GO" id="GO:0005524">
    <property type="term" value="F:ATP binding"/>
    <property type="evidence" value="ECO:0007669"/>
    <property type="project" value="InterPro"/>
</dbReference>
<dbReference type="GO" id="GO:0004672">
    <property type="term" value="F:protein kinase activity"/>
    <property type="evidence" value="ECO:0007669"/>
    <property type="project" value="InterPro"/>
</dbReference>
<organism evidence="3 4">
    <name type="scientific">Meripilus lineatus</name>
    <dbReference type="NCBI Taxonomy" id="2056292"/>
    <lineage>
        <taxon>Eukaryota</taxon>
        <taxon>Fungi</taxon>
        <taxon>Dikarya</taxon>
        <taxon>Basidiomycota</taxon>
        <taxon>Agaricomycotina</taxon>
        <taxon>Agaricomycetes</taxon>
        <taxon>Polyporales</taxon>
        <taxon>Meripilaceae</taxon>
        <taxon>Meripilus</taxon>
    </lineage>
</organism>
<dbReference type="Gene3D" id="1.10.510.10">
    <property type="entry name" value="Transferase(Phosphotransferase) domain 1"/>
    <property type="match status" value="1"/>
</dbReference>
<name>A0AAD5UQT5_9APHY</name>
<dbReference type="AlphaFoldDB" id="A0AAD5UQT5"/>
<dbReference type="InterPro" id="IPR011009">
    <property type="entry name" value="Kinase-like_dom_sf"/>
</dbReference>
<dbReference type="InterPro" id="IPR000719">
    <property type="entry name" value="Prot_kinase_dom"/>
</dbReference>
<comment type="caution">
    <text evidence="3">The sequence shown here is derived from an EMBL/GenBank/DDBJ whole genome shotgun (WGS) entry which is preliminary data.</text>
</comment>
<dbReference type="EMBL" id="JANAWD010001301">
    <property type="protein sequence ID" value="KAJ3473671.1"/>
    <property type="molecule type" value="Genomic_DNA"/>
</dbReference>
<evidence type="ECO:0000313" key="4">
    <source>
        <dbReference type="Proteomes" id="UP001212997"/>
    </source>
</evidence>
<evidence type="ECO:0000256" key="1">
    <source>
        <dbReference type="SAM" id="MobiDB-lite"/>
    </source>
</evidence>
<keyword evidence="4" id="KW-1185">Reference proteome</keyword>
<feature type="compositionally biased region" description="Basic and acidic residues" evidence="1">
    <location>
        <begin position="186"/>
        <end position="202"/>
    </location>
</feature>
<sequence>MLVANPVVHVVDFGMAKQYRDPKTKQHIPYRERKSLSGTARYMSINTHLGREQSRRDDLESLGHVFMYFLRGSLPWQGLKAATNKQKYEKIGEKKQTTAIKELCDGYPEEFGIYLNYVRKLGFEETPDYDFLRELFAKVMKNNGDVDDQLYDWNLLNGGKGWETSLGGSNQILSQLQSPNTPAVTPDRRRESERQARDDRRRASQAAGPNVVLPPSPAIVRHNSRQQQPNASPRVGAGIPNALTPGGGIVPPHLTGQQTPLSAANQVDVPIGTPNRRLSQQINGGQQMQSSHPYASANAGGYDVYGGIVGSGVGRAAGNAHGGDEYSASQQAQYGRTSPMVSTVGAGAGGVVPPAVSNVRAVGGEVGVANGFGDGMHPQGQQGYGEERGNTFWRILTCRCG</sequence>
<evidence type="ECO:0000259" key="2">
    <source>
        <dbReference type="PROSITE" id="PS50011"/>
    </source>
</evidence>
<gene>
    <name evidence="3" type="ORF">NLI96_g12884</name>
</gene>
<evidence type="ECO:0000313" key="3">
    <source>
        <dbReference type="EMBL" id="KAJ3473671.1"/>
    </source>
</evidence>
<accession>A0AAD5UQT5</accession>
<proteinExistence type="predicted"/>
<protein>
    <recommendedName>
        <fullName evidence="2">Protein kinase domain-containing protein</fullName>
    </recommendedName>
</protein>
<feature type="compositionally biased region" description="Polar residues" evidence="1">
    <location>
        <begin position="172"/>
        <end position="183"/>
    </location>
</feature>
<dbReference type="InterPro" id="IPR050235">
    <property type="entry name" value="CK1_Ser-Thr_kinase"/>
</dbReference>